<dbReference type="InterPro" id="IPR001352">
    <property type="entry name" value="RNase_HII/HIII"/>
</dbReference>
<dbReference type="InterPro" id="IPR036397">
    <property type="entry name" value="RNaseH_sf"/>
</dbReference>
<dbReference type="Gene3D" id="1.10.10.460">
    <property type="entry name" value="Ribonuclease hii. Domain 2"/>
    <property type="match status" value="1"/>
</dbReference>
<dbReference type="Gene3D" id="3.30.420.10">
    <property type="entry name" value="Ribonuclease H-like superfamily/Ribonuclease H"/>
    <property type="match status" value="1"/>
</dbReference>
<dbReference type="InterPro" id="IPR024567">
    <property type="entry name" value="RNase_HII/HIII_dom"/>
</dbReference>
<dbReference type="GO" id="GO:0006298">
    <property type="term" value="P:mismatch repair"/>
    <property type="evidence" value="ECO:0007669"/>
    <property type="project" value="TreeGrafter"/>
</dbReference>
<evidence type="ECO:0000256" key="9">
    <source>
        <dbReference type="RuleBase" id="RU003515"/>
    </source>
</evidence>
<evidence type="ECO:0000256" key="5">
    <source>
        <dbReference type="ARBA" id="ARBA00022723"/>
    </source>
</evidence>
<organism evidence="11">
    <name type="scientific">Dunaliella tertiolecta</name>
    <name type="common">Green alga</name>
    <dbReference type="NCBI Taxonomy" id="3047"/>
    <lineage>
        <taxon>Eukaryota</taxon>
        <taxon>Viridiplantae</taxon>
        <taxon>Chlorophyta</taxon>
        <taxon>core chlorophytes</taxon>
        <taxon>Chlorophyceae</taxon>
        <taxon>CS clade</taxon>
        <taxon>Chlamydomonadales</taxon>
        <taxon>Dunaliellaceae</taxon>
        <taxon>Dunaliella</taxon>
    </lineage>
</organism>
<feature type="binding site" evidence="8">
    <location>
        <position position="139"/>
    </location>
    <ligand>
        <name>a divalent metal cation</name>
        <dbReference type="ChEBI" id="CHEBI:60240"/>
    </ligand>
</feature>
<comment type="cofactor">
    <cofactor evidence="2">
        <name>Mg(2+)</name>
        <dbReference type="ChEBI" id="CHEBI:18420"/>
    </cofactor>
</comment>
<comment type="function">
    <text evidence="9">Endonuclease that specifically degrades the RNA of RNA-DNA hybrids.</text>
</comment>
<gene>
    <name evidence="11" type="ORF">DTER00134_LOCUS3613</name>
</gene>
<evidence type="ECO:0000256" key="4">
    <source>
        <dbReference type="ARBA" id="ARBA00022722"/>
    </source>
</evidence>
<dbReference type="GO" id="GO:0032299">
    <property type="term" value="C:ribonuclease H2 complex"/>
    <property type="evidence" value="ECO:0007669"/>
    <property type="project" value="TreeGrafter"/>
</dbReference>
<feature type="domain" description="RNase H type-2" evidence="10">
    <location>
        <begin position="28"/>
        <end position="249"/>
    </location>
</feature>
<dbReference type="GO" id="GO:0043137">
    <property type="term" value="P:DNA replication, removal of RNA primer"/>
    <property type="evidence" value="ECO:0007669"/>
    <property type="project" value="TreeGrafter"/>
</dbReference>
<evidence type="ECO:0000256" key="1">
    <source>
        <dbReference type="ARBA" id="ARBA00000077"/>
    </source>
</evidence>
<evidence type="ECO:0000256" key="2">
    <source>
        <dbReference type="ARBA" id="ARBA00001946"/>
    </source>
</evidence>
<dbReference type="FunFam" id="1.10.10.460:FF:000001">
    <property type="entry name" value="Ribonuclease"/>
    <property type="match status" value="1"/>
</dbReference>
<dbReference type="PANTHER" id="PTHR10954">
    <property type="entry name" value="RIBONUCLEASE H2 SUBUNIT A"/>
    <property type="match status" value="1"/>
</dbReference>
<evidence type="ECO:0000313" key="11">
    <source>
        <dbReference type="EMBL" id="CAE0488549.1"/>
    </source>
</evidence>
<evidence type="ECO:0000256" key="3">
    <source>
        <dbReference type="ARBA" id="ARBA00007058"/>
    </source>
</evidence>
<comment type="cofactor">
    <cofactor evidence="8">
        <name>Mn(2+)</name>
        <dbReference type="ChEBI" id="CHEBI:29035"/>
    </cofactor>
    <cofactor evidence="8">
        <name>Mg(2+)</name>
        <dbReference type="ChEBI" id="CHEBI:18420"/>
    </cofactor>
    <text evidence="8">Manganese or magnesium. Binds 1 divalent metal ion per monomer in the absence of substrate. May bind a second metal ion after substrate binding.</text>
</comment>
<comment type="catalytic activity">
    <reaction evidence="1 8 9">
        <text>Endonucleolytic cleavage to 5'-phosphomonoester.</text>
        <dbReference type="EC" id="3.1.26.4"/>
    </reaction>
</comment>
<evidence type="ECO:0000256" key="7">
    <source>
        <dbReference type="ARBA" id="ARBA00022801"/>
    </source>
</evidence>
<dbReference type="EMBL" id="HBIP01006911">
    <property type="protein sequence ID" value="CAE0488549.1"/>
    <property type="molecule type" value="Transcribed_RNA"/>
</dbReference>
<proteinExistence type="inferred from homology"/>
<keyword evidence="4 8" id="KW-0540">Nuclease</keyword>
<dbReference type="GO" id="GO:0003723">
    <property type="term" value="F:RNA binding"/>
    <property type="evidence" value="ECO:0007669"/>
    <property type="project" value="UniProtKB-UniRule"/>
</dbReference>
<feature type="binding site" evidence="8">
    <location>
        <position position="34"/>
    </location>
    <ligand>
        <name>a divalent metal cation</name>
        <dbReference type="ChEBI" id="CHEBI:60240"/>
    </ligand>
</feature>
<keyword evidence="6 8" id="KW-0255">Endonuclease</keyword>
<dbReference type="EC" id="3.1.26.4" evidence="9"/>
<dbReference type="InterPro" id="IPR023160">
    <property type="entry name" value="RNase_HII_hlx-loop-hlx_cap_dom"/>
</dbReference>
<comment type="similarity">
    <text evidence="3">Belongs to the RNase HII family. Eukaryotic subfamily.</text>
</comment>
<dbReference type="PANTHER" id="PTHR10954:SF7">
    <property type="entry name" value="RIBONUCLEASE H2 SUBUNIT A"/>
    <property type="match status" value="1"/>
</dbReference>
<dbReference type="NCBIfam" id="TIGR00729">
    <property type="entry name" value="ribonuclease HII"/>
    <property type="match status" value="1"/>
</dbReference>
<keyword evidence="7 8" id="KW-0378">Hydrolase</keyword>
<evidence type="ECO:0000259" key="10">
    <source>
        <dbReference type="PROSITE" id="PS51975"/>
    </source>
</evidence>
<protein>
    <recommendedName>
        <fullName evidence="9">Ribonuclease</fullName>
        <ecNumber evidence="9">3.1.26.4</ecNumber>
    </recommendedName>
</protein>
<dbReference type="FunFam" id="3.30.420.10:FF:000016">
    <property type="entry name" value="Ribonuclease"/>
    <property type="match status" value="1"/>
</dbReference>
<dbReference type="GO" id="GO:0046872">
    <property type="term" value="F:metal ion binding"/>
    <property type="evidence" value="ECO:0007669"/>
    <property type="project" value="UniProtKB-KW"/>
</dbReference>
<name>A0A7S3VIW2_DUNTE</name>
<reference evidence="11" key="1">
    <citation type="submission" date="2021-01" db="EMBL/GenBank/DDBJ databases">
        <authorList>
            <person name="Corre E."/>
            <person name="Pelletier E."/>
            <person name="Niang G."/>
            <person name="Scheremetjew M."/>
            <person name="Finn R."/>
            <person name="Kale V."/>
            <person name="Holt S."/>
            <person name="Cochrane G."/>
            <person name="Meng A."/>
            <person name="Brown T."/>
            <person name="Cohen L."/>
        </authorList>
    </citation>
    <scope>NUCLEOTIDE SEQUENCE</scope>
    <source>
        <strain evidence="11">CCMP1320</strain>
    </source>
</reference>
<evidence type="ECO:0000256" key="8">
    <source>
        <dbReference type="PROSITE-ProRule" id="PRU01319"/>
    </source>
</evidence>
<dbReference type="InterPro" id="IPR012337">
    <property type="entry name" value="RNaseH-like_sf"/>
</dbReference>
<dbReference type="SUPFAM" id="SSF53098">
    <property type="entry name" value="Ribonuclease H-like"/>
    <property type="match status" value="1"/>
</dbReference>
<sequence>MADAASSCLYGTRMLESDRSRESWSRQPCVLGIDEAGRGPVLGAMVYAAAVAPDSTDLSGRDFNDSKALTAERRDSLFEDISNDPQIGYCAEILSAQFISACMLSRDRVSLNLLAMESTFKIIRSMMDKGYKLTKVFIDTVGDAERYAQRLAQQFPSLQFTVCPKADALYPVVSAASIVAKVLRDRALESNKKDVGLEEHVQLGSGYPADPHTKAWLRSSLNDVFGFSQPQLVRFSWETANKLVAETAIDVKFEADAEEGKDAAGSGTQQRLSFTPAARQAAVVETQALGRHAYFRARKLARIGDSF</sequence>
<dbReference type="GO" id="GO:0004523">
    <property type="term" value="F:RNA-DNA hybrid ribonuclease activity"/>
    <property type="evidence" value="ECO:0007669"/>
    <property type="project" value="UniProtKB-UniRule"/>
</dbReference>
<accession>A0A7S3VIW2</accession>
<dbReference type="AlphaFoldDB" id="A0A7S3VIW2"/>
<dbReference type="InterPro" id="IPR004649">
    <property type="entry name" value="RNase_H2_suA"/>
</dbReference>
<dbReference type="CDD" id="cd07181">
    <property type="entry name" value="RNase_HII_eukaryota_like"/>
    <property type="match status" value="1"/>
</dbReference>
<keyword evidence="5 8" id="KW-0479">Metal-binding</keyword>
<evidence type="ECO:0000256" key="6">
    <source>
        <dbReference type="ARBA" id="ARBA00022759"/>
    </source>
</evidence>
<dbReference type="PROSITE" id="PS51975">
    <property type="entry name" value="RNASE_H_2"/>
    <property type="match status" value="1"/>
</dbReference>
<feature type="binding site" evidence="8">
    <location>
        <position position="35"/>
    </location>
    <ligand>
        <name>a divalent metal cation</name>
        <dbReference type="ChEBI" id="CHEBI:60240"/>
    </ligand>
</feature>
<dbReference type="Pfam" id="PF01351">
    <property type="entry name" value="RNase_HII"/>
    <property type="match status" value="1"/>
</dbReference>